<organism evidence="2 3">
    <name type="scientific">Tolypocladium ophioglossoides (strain CBS 100239)</name>
    <name type="common">Snaketongue truffleclub</name>
    <name type="synonym">Elaphocordyceps ophioglossoides</name>
    <dbReference type="NCBI Taxonomy" id="1163406"/>
    <lineage>
        <taxon>Eukaryota</taxon>
        <taxon>Fungi</taxon>
        <taxon>Dikarya</taxon>
        <taxon>Ascomycota</taxon>
        <taxon>Pezizomycotina</taxon>
        <taxon>Sordariomycetes</taxon>
        <taxon>Hypocreomycetidae</taxon>
        <taxon>Hypocreales</taxon>
        <taxon>Ophiocordycipitaceae</taxon>
        <taxon>Tolypocladium</taxon>
    </lineage>
</organism>
<accession>A0A0L0MZL1</accession>
<dbReference type="Gene3D" id="3.90.1200.10">
    <property type="match status" value="1"/>
</dbReference>
<dbReference type="OrthoDB" id="5598852at2759"/>
<dbReference type="EMBL" id="LFRF01000039">
    <property type="protein sequence ID" value="KND87262.1"/>
    <property type="molecule type" value="Genomic_DNA"/>
</dbReference>
<dbReference type="Proteomes" id="UP000036947">
    <property type="component" value="Unassembled WGS sequence"/>
</dbReference>
<dbReference type="InterPro" id="IPR011009">
    <property type="entry name" value="Kinase-like_dom_sf"/>
</dbReference>
<evidence type="ECO:0000259" key="1">
    <source>
        <dbReference type="Pfam" id="PF01636"/>
    </source>
</evidence>
<dbReference type="SUPFAM" id="SSF56112">
    <property type="entry name" value="Protein kinase-like (PK-like)"/>
    <property type="match status" value="1"/>
</dbReference>
<dbReference type="InterPro" id="IPR002575">
    <property type="entry name" value="Aminoglycoside_PTrfase"/>
</dbReference>
<feature type="domain" description="Aminoglycoside phosphotransferase" evidence="1">
    <location>
        <begin position="102"/>
        <end position="250"/>
    </location>
</feature>
<keyword evidence="3" id="KW-1185">Reference proteome</keyword>
<comment type="caution">
    <text evidence="2">The sequence shown here is derived from an EMBL/GenBank/DDBJ whole genome shotgun (WGS) entry which is preliminary data.</text>
</comment>
<dbReference type="STRING" id="1163406.A0A0L0MZL1"/>
<evidence type="ECO:0000313" key="3">
    <source>
        <dbReference type="Proteomes" id="UP000036947"/>
    </source>
</evidence>
<dbReference type="AlphaFoldDB" id="A0A0L0MZL1"/>
<reference evidence="2 3" key="1">
    <citation type="journal article" date="2015" name="BMC Genomics">
        <title>The genome of the truffle-parasite Tolypocladium ophioglossoides and the evolution of antifungal peptaibiotics.</title>
        <authorList>
            <person name="Quandt C.A."/>
            <person name="Bushley K.E."/>
            <person name="Spatafora J.W."/>
        </authorList>
    </citation>
    <scope>NUCLEOTIDE SEQUENCE [LARGE SCALE GENOMIC DNA]</scope>
    <source>
        <strain evidence="2 3">CBS 100239</strain>
    </source>
</reference>
<sequence length="362" mass="40192">MADIARRIPSASSVQQLARIQVNNFFTRHPGLSQEQCIKLAAGILGCRRDEVLPAETQGAYSFTLVRANSPARETVVQFRDLGSPLNIEILQLARETYCSMAHSCRVIDCGLDDEALVYAMSRIDGSAFAVAKRDLYYDQNGERLIRLVGDFAIFIASSLASLRLLEPSQSDAQLYNAIKKLDTLRSNVPAHLQPKLAEVYDRVPVIFGRQHAQVLNHADLQEPNIHVDITSGAMVGVVDWDDAEIGPFGTALSWFEPLLFAITADGERYWHPLHRCLRQVFYDALCDALEAQCGNLAKDQFYLDPNAIEAARAFCLFINYAKNDRDGGGPSQLSLATLEACLAEETAIQPFLQRLSRSGHY</sequence>
<proteinExistence type="predicted"/>
<name>A0A0L0MZL1_TOLOC</name>
<gene>
    <name evidence="2" type="ORF">TOPH_08110</name>
</gene>
<evidence type="ECO:0000313" key="2">
    <source>
        <dbReference type="EMBL" id="KND87262.1"/>
    </source>
</evidence>
<protein>
    <recommendedName>
        <fullName evidence="1">Aminoglycoside phosphotransferase domain-containing protein</fullName>
    </recommendedName>
</protein>
<dbReference type="Pfam" id="PF01636">
    <property type="entry name" value="APH"/>
    <property type="match status" value="1"/>
</dbReference>